<proteinExistence type="predicted"/>
<dbReference type="CDD" id="cd00229">
    <property type="entry name" value="SGNH_hydrolase"/>
    <property type="match status" value="1"/>
</dbReference>
<dbReference type="Proteomes" id="UP000275408">
    <property type="component" value="Unassembled WGS sequence"/>
</dbReference>
<protein>
    <recommendedName>
        <fullName evidence="3">SGNH hydrolase-type esterase domain-containing protein</fullName>
    </recommendedName>
</protein>
<name>A0A3M6TYG9_POCDA</name>
<dbReference type="InterPro" id="IPR036514">
    <property type="entry name" value="SGNH_hydro_sf"/>
</dbReference>
<sequence>MVASVLIIFGVVALMSRFDWRSHFVVLLLAVFITKRETAHWFYMGNAASISRKEHKTDSRDDSIGSRLNEDLIPVKLRLLKFAVERDPFETWFFKNRFKSKADLLIVSKPWDSGVFQRKGTTNRLKDVILRSLEGENINIAIMGGSISAGAGLTNDGEDLRGLYYRVLSDWWRKTVQPLTGSDLKLNNLAIGGTSSNFYAFCYSVFLNPKTDMDLVFLDFTVNDYVQFKDSMFPMALPLEQLTREVLSEGSSPAVMFVNFVQGDLRRPKCDNLENHGQTLLAKHYGITTFSLRKLLCSGFAGKRKKLSKMFATDGNHISIIGHAQMAFMMITHVRQLILNVLESLITTKKVKVTIEKMSLPSIGDRIILPDCPLKFRNLPETLFMSYRQNLRERPRCFTQITPDCTRNITAHQSLQVKAIGNFGFEEFQKIAINNVVLPNATCEVKQFGEMQTHRTDAYGGWKSKSKNSMLELEILIPITSLSRQCIMDAATQTRKVAIAVRTHGNGGQAKVWLNEHEERGILVTTYSLFGHTKLYTIASHVMPGRHVISIRTETPGVFILSGVMAGPTYK</sequence>
<dbReference type="OrthoDB" id="508378at2759"/>
<dbReference type="PANTHER" id="PTHR34407">
    <property type="entry name" value="EXPRESSED PROTEIN"/>
    <property type="match status" value="1"/>
</dbReference>
<reference evidence="1 2" key="1">
    <citation type="journal article" date="2018" name="Sci. Rep.">
        <title>Comparative analysis of the Pocillopora damicornis genome highlights role of immune system in coral evolution.</title>
        <authorList>
            <person name="Cunning R."/>
            <person name="Bay R.A."/>
            <person name="Gillette P."/>
            <person name="Baker A.C."/>
            <person name="Traylor-Knowles N."/>
        </authorList>
    </citation>
    <scope>NUCLEOTIDE SEQUENCE [LARGE SCALE GENOMIC DNA]</scope>
    <source>
        <strain evidence="1">RSMAS</strain>
        <tissue evidence="1">Whole animal</tissue>
    </source>
</reference>
<comment type="caution">
    <text evidence="1">The sequence shown here is derived from an EMBL/GenBank/DDBJ whole genome shotgun (WGS) entry which is preliminary data.</text>
</comment>
<dbReference type="EMBL" id="RCHS01002704">
    <property type="protein sequence ID" value="RMX46432.1"/>
    <property type="molecule type" value="Genomic_DNA"/>
</dbReference>
<evidence type="ECO:0000313" key="1">
    <source>
        <dbReference type="EMBL" id="RMX46432.1"/>
    </source>
</evidence>
<keyword evidence="2" id="KW-1185">Reference proteome</keyword>
<accession>A0A3M6TYG9</accession>
<dbReference type="SUPFAM" id="SSF52266">
    <property type="entry name" value="SGNH hydrolase"/>
    <property type="match status" value="1"/>
</dbReference>
<gene>
    <name evidence="1" type="ORF">pdam_00000576</name>
</gene>
<dbReference type="Gene3D" id="3.40.50.1110">
    <property type="entry name" value="SGNH hydrolase"/>
    <property type="match status" value="1"/>
</dbReference>
<evidence type="ECO:0008006" key="3">
    <source>
        <dbReference type="Google" id="ProtNLM"/>
    </source>
</evidence>
<dbReference type="AlphaFoldDB" id="A0A3M6TYG9"/>
<organism evidence="1 2">
    <name type="scientific">Pocillopora damicornis</name>
    <name type="common">Cauliflower coral</name>
    <name type="synonym">Millepora damicornis</name>
    <dbReference type="NCBI Taxonomy" id="46731"/>
    <lineage>
        <taxon>Eukaryota</taxon>
        <taxon>Metazoa</taxon>
        <taxon>Cnidaria</taxon>
        <taxon>Anthozoa</taxon>
        <taxon>Hexacorallia</taxon>
        <taxon>Scleractinia</taxon>
        <taxon>Astrocoeniina</taxon>
        <taxon>Pocilloporidae</taxon>
        <taxon>Pocillopora</taxon>
    </lineage>
</organism>
<dbReference type="PANTHER" id="PTHR34407:SF1">
    <property type="entry name" value="SGNH HYDROLASE-TYPE ESTERASE DOMAIN-CONTAINING PROTEIN"/>
    <property type="match status" value="1"/>
</dbReference>
<evidence type="ECO:0000313" key="2">
    <source>
        <dbReference type="Proteomes" id="UP000275408"/>
    </source>
</evidence>